<protein>
    <submittedName>
        <fullName evidence="6">LysR family transcriptional regulator</fullName>
    </submittedName>
</protein>
<evidence type="ECO:0000313" key="6">
    <source>
        <dbReference type="EMBL" id="PRH41350.1"/>
    </source>
</evidence>
<keyword evidence="3" id="KW-0238">DNA-binding</keyword>
<sequence>MNQIAAMRMFTRVAETLNFGVAARQLGVSSAMVTRGVAALEAHLEVRLLNRTTRHVSLTDAGHAYWQGCKDLLYRLDCLESTVTSDARETTGTLKILAPEAFAASALADLIAAFNLIEPRISFDVELVERIPELITNDFDIWFTFDTQLKDSSLIYRALSPVYDVVVASPIYLAQHGTPRHPSDLESHRTLLAADSTERVWEFQFDGIPYRSSLRPALSAPSTVMVRHAAIAGLGIACLPHALVHRDLESETLKAVLPQFRVVTGQRKLQMLYASNKYMTRSVRRFIDFVTDFIRDGTSKAQHRPDDNGNVG</sequence>
<dbReference type="SUPFAM" id="SSF46785">
    <property type="entry name" value="Winged helix' DNA-binding domain"/>
    <property type="match status" value="1"/>
</dbReference>
<proteinExistence type="inferred from homology"/>
<evidence type="ECO:0000313" key="7">
    <source>
        <dbReference type="Proteomes" id="UP000237632"/>
    </source>
</evidence>
<dbReference type="PANTHER" id="PTHR30537:SF5">
    <property type="entry name" value="HTH-TYPE TRANSCRIPTIONAL ACTIVATOR TTDR-RELATED"/>
    <property type="match status" value="1"/>
</dbReference>
<evidence type="ECO:0000256" key="3">
    <source>
        <dbReference type="ARBA" id="ARBA00023125"/>
    </source>
</evidence>
<dbReference type="SUPFAM" id="SSF53850">
    <property type="entry name" value="Periplasmic binding protein-like II"/>
    <property type="match status" value="1"/>
</dbReference>
<dbReference type="Pfam" id="PF00126">
    <property type="entry name" value="HTH_1"/>
    <property type="match status" value="1"/>
</dbReference>
<dbReference type="GO" id="GO:0003677">
    <property type="term" value="F:DNA binding"/>
    <property type="evidence" value="ECO:0007669"/>
    <property type="project" value="UniProtKB-KW"/>
</dbReference>
<keyword evidence="4" id="KW-0804">Transcription</keyword>
<dbReference type="Gene3D" id="3.40.190.290">
    <property type="match status" value="1"/>
</dbReference>
<dbReference type="Proteomes" id="UP000237632">
    <property type="component" value="Unassembled WGS sequence"/>
</dbReference>
<dbReference type="FunFam" id="1.10.10.10:FF:000001">
    <property type="entry name" value="LysR family transcriptional regulator"/>
    <property type="match status" value="1"/>
</dbReference>
<dbReference type="InterPro" id="IPR036388">
    <property type="entry name" value="WH-like_DNA-bd_sf"/>
</dbReference>
<dbReference type="Pfam" id="PF03466">
    <property type="entry name" value="LysR_substrate"/>
    <property type="match status" value="1"/>
</dbReference>
<dbReference type="Gene3D" id="1.10.10.10">
    <property type="entry name" value="Winged helix-like DNA-binding domain superfamily/Winged helix DNA-binding domain"/>
    <property type="match status" value="1"/>
</dbReference>
<keyword evidence="2" id="KW-0805">Transcription regulation</keyword>
<dbReference type="AlphaFoldDB" id="A0AA44Y2B9"/>
<name>A0AA44Y2B9_BURVI</name>
<accession>A0AA44Y2B9</accession>
<dbReference type="InterPro" id="IPR058163">
    <property type="entry name" value="LysR-type_TF_proteobact-type"/>
</dbReference>
<dbReference type="PANTHER" id="PTHR30537">
    <property type="entry name" value="HTH-TYPE TRANSCRIPTIONAL REGULATOR"/>
    <property type="match status" value="1"/>
</dbReference>
<dbReference type="RefSeq" id="WP_046544052.1">
    <property type="nucleotide sequence ID" value="NZ_CADFFD010000025.1"/>
</dbReference>
<comment type="similarity">
    <text evidence="1">Belongs to the LysR transcriptional regulatory family.</text>
</comment>
<feature type="domain" description="HTH lysR-type" evidence="5">
    <location>
        <begin position="1"/>
        <end position="59"/>
    </location>
</feature>
<dbReference type="CDD" id="cd08422">
    <property type="entry name" value="PBP2_CrgA_like"/>
    <property type="match status" value="1"/>
</dbReference>
<dbReference type="InterPro" id="IPR000847">
    <property type="entry name" value="LysR_HTH_N"/>
</dbReference>
<dbReference type="PROSITE" id="PS50931">
    <property type="entry name" value="HTH_LYSR"/>
    <property type="match status" value="1"/>
</dbReference>
<dbReference type="GO" id="GO:0003700">
    <property type="term" value="F:DNA-binding transcription factor activity"/>
    <property type="evidence" value="ECO:0007669"/>
    <property type="project" value="InterPro"/>
</dbReference>
<dbReference type="EMBL" id="PVHK01000116">
    <property type="protein sequence ID" value="PRH41350.1"/>
    <property type="molecule type" value="Genomic_DNA"/>
</dbReference>
<comment type="caution">
    <text evidence="6">The sequence shown here is derived from an EMBL/GenBank/DDBJ whole genome shotgun (WGS) entry which is preliminary data.</text>
</comment>
<dbReference type="InterPro" id="IPR036390">
    <property type="entry name" value="WH_DNA-bd_sf"/>
</dbReference>
<evidence type="ECO:0000259" key="5">
    <source>
        <dbReference type="PROSITE" id="PS50931"/>
    </source>
</evidence>
<evidence type="ECO:0000256" key="1">
    <source>
        <dbReference type="ARBA" id="ARBA00009437"/>
    </source>
</evidence>
<evidence type="ECO:0000256" key="4">
    <source>
        <dbReference type="ARBA" id="ARBA00023163"/>
    </source>
</evidence>
<reference evidence="6 7" key="1">
    <citation type="submission" date="2018-03" db="EMBL/GenBank/DDBJ databases">
        <authorList>
            <person name="Nguyen K."/>
            <person name="Fouts D."/>
            <person name="Sutton G."/>
        </authorList>
    </citation>
    <scope>NUCLEOTIDE SEQUENCE [LARGE SCALE GENOMIC DNA]</scope>
    <source>
        <strain evidence="6 7">AU3578</strain>
    </source>
</reference>
<evidence type="ECO:0000256" key="2">
    <source>
        <dbReference type="ARBA" id="ARBA00023015"/>
    </source>
</evidence>
<gene>
    <name evidence="6" type="ORF">C6T65_16145</name>
</gene>
<dbReference type="InterPro" id="IPR005119">
    <property type="entry name" value="LysR_subst-bd"/>
</dbReference>
<organism evidence="6 7">
    <name type="scientific">Burkholderia vietnamiensis</name>
    <dbReference type="NCBI Taxonomy" id="60552"/>
    <lineage>
        <taxon>Bacteria</taxon>
        <taxon>Pseudomonadati</taxon>
        <taxon>Pseudomonadota</taxon>
        <taxon>Betaproteobacteria</taxon>
        <taxon>Burkholderiales</taxon>
        <taxon>Burkholderiaceae</taxon>
        <taxon>Burkholderia</taxon>
        <taxon>Burkholderia cepacia complex</taxon>
    </lineage>
</organism>